<sequence length="53" mass="6228">MQSDFGADLNSVMQLTLKVRWINYAGARVNCKIGKLLIFIEVKDWKRCEIKRK</sequence>
<gene>
    <name evidence="1" type="ORF">VCO01S_25770</name>
</gene>
<name>A0A4Y3IR78_9VIBR</name>
<evidence type="ECO:0000313" key="1">
    <source>
        <dbReference type="EMBL" id="GEA61384.1"/>
    </source>
</evidence>
<keyword evidence="2" id="KW-1185">Reference proteome</keyword>
<dbReference type="EMBL" id="BJLH01000011">
    <property type="protein sequence ID" value="GEA61384.1"/>
    <property type="molecule type" value="Genomic_DNA"/>
</dbReference>
<dbReference type="AlphaFoldDB" id="A0A4Y3IR78"/>
<evidence type="ECO:0000313" key="2">
    <source>
        <dbReference type="Proteomes" id="UP000318242"/>
    </source>
</evidence>
<comment type="caution">
    <text evidence="1">The sequence shown here is derived from an EMBL/GenBank/DDBJ whole genome shotgun (WGS) entry which is preliminary data.</text>
</comment>
<proteinExistence type="predicted"/>
<protein>
    <submittedName>
        <fullName evidence="1">Uncharacterized protein</fullName>
    </submittedName>
</protein>
<organism evidence="1 2">
    <name type="scientific">Vibrio comitans NBRC 102076</name>
    <dbReference type="NCBI Taxonomy" id="1219078"/>
    <lineage>
        <taxon>Bacteria</taxon>
        <taxon>Pseudomonadati</taxon>
        <taxon>Pseudomonadota</taxon>
        <taxon>Gammaproteobacteria</taxon>
        <taxon>Vibrionales</taxon>
        <taxon>Vibrionaceae</taxon>
        <taxon>Vibrio</taxon>
    </lineage>
</organism>
<accession>A0A4Y3IR78</accession>
<dbReference type="Proteomes" id="UP000318242">
    <property type="component" value="Unassembled WGS sequence"/>
</dbReference>
<reference evidence="1 2" key="1">
    <citation type="submission" date="2019-06" db="EMBL/GenBank/DDBJ databases">
        <title>Whole genome shotgun sequence of Vibrio comitans NBRC 102076.</title>
        <authorList>
            <person name="Hosoyama A."/>
            <person name="Uohara A."/>
            <person name="Ohji S."/>
            <person name="Ichikawa N."/>
        </authorList>
    </citation>
    <scope>NUCLEOTIDE SEQUENCE [LARGE SCALE GENOMIC DNA]</scope>
    <source>
        <strain evidence="1 2">NBRC 102076</strain>
    </source>
</reference>